<dbReference type="STRING" id="1925591.BI308_02250"/>
<dbReference type="Pfam" id="PF23856">
    <property type="entry name" value="DUF7219"/>
    <property type="match status" value="1"/>
</dbReference>
<dbReference type="AlphaFoldDB" id="A0A1L9QXA6"/>
<dbReference type="Proteomes" id="UP000183940">
    <property type="component" value="Unassembled WGS sequence"/>
</dbReference>
<keyword evidence="2" id="KW-1185">Reference proteome</keyword>
<comment type="caution">
    <text evidence="1">The sequence shown here is derived from an EMBL/GenBank/DDBJ whole genome shotgun (WGS) entry which is preliminary data.</text>
</comment>
<gene>
    <name evidence="1" type="ORF">BI308_02250</name>
</gene>
<evidence type="ECO:0000313" key="1">
    <source>
        <dbReference type="EMBL" id="OJJ27325.1"/>
    </source>
</evidence>
<dbReference type="EMBL" id="MLAW01000002">
    <property type="protein sequence ID" value="OJJ27325.1"/>
    <property type="molecule type" value="Genomic_DNA"/>
</dbReference>
<organism evidence="1 2">
    <name type="scientific">Roseofilum reptotaenium AO1-A</name>
    <dbReference type="NCBI Taxonomy" id="1925591"/>
    <lineage>
        <taxon>Bacteria</taxon>
        <taxon>Bacillati</taxon>
        <taxon>Cyanobacteriota</taxon>
        <taxon>Cyanophyceae</taxon>
        <taxon>Desertifilales</taxon>
        <taxon>Desertifilaceae</taxon>
        <taxon>Roseofilum</taxon>
    </lineage>
</organism>
<reference evidence="1" key="1">
    <citation type="submission" date="2016-10" db="EMBL/GenBank/DDBJ databases">
        <title>CRISPR-Cas defence system in Roseofilum reptotaenium: evidence of a bacteriophage-cyanobacterium arms race in the coral black band disease.</title>
        <authorList>
            <person name="Buerger P."/>
            <person name="Wood-Charlson E.M."/>
            <person name="Weynberg K.D."/>
            <person name="Willis B."/>
            <person name="Van Oppen M.J."/>
        </authorList>
    </citation>
    <scope>NUCLEOTIDE SEQUENCE [LARGE SCALE GENOMIC DNA]</scope>
    <source>
        <strain evidence="1">AO1-A</strain>
    </source>
</reference>
<dbReference type="InterPro" id="IPR055643">
    <property type="entry name" value="DUF7219"/>
</dbReference>
<evidence type="ECO:0000313" key="2">
    <source>
        <dbReference type="Proteomes" id="UP000183940"/>
    </source>
</evidence>
<name>A0A1L9QXA6_9CYAN</name>
<sequence length="75" mass="8854">MKEQFLYPRSYYHGKFTPDNLVFNANLQEFAQKVSFISALESNGKLSPLESYNRIKNLWEDLNRISQELDIQDLP</sequence>
<accession>A0A1L9QXA6</accession>
<protein>
    <submittedName>
        <fullName evidence="1">Uncharacterized protein</fullName>
    </submittedName>
</protein>
<proteinExistence type="predicted"/>